<dbReference type="InterPro" id="IPR018060">
    <property type="entry name" value="HTH_AraC"/>
</dbReference>
<dbReference type="InterPro" id="IPR037923">
    <property type="entry name" value="HTH-like"/>
</dbReference>
<keyword evidence="2" id="KW-0238">DNA-binding</keyword>
<dbReference type="EMBL" id="PXNQ02000008">
    <property type="protein sequence ID" value="RNF33895.1"/>
    <property type="molecule type" value="Genomic_DNA"/>
</dbReference>
<keyword evidence="3" id="KW-0804">Transcription</keyword>
<proteinExistence type="predicted"/>
<evidence type="ECO:0000259" key="4">
    <source>
        <dbReference type="PROSITE" id="PS01124"/>
    </source>
</evidence>
<dbReference type="InterPro" id="IPR003313">
    <property type="entry name" value="AraC-bd"/>
</dbReference>
<evidence type="ECO:0000256" key="3">
    <source>
        <dbReference type="ARBA" id="ARBA00023163"/>
    </source>
</evidence>
<dbReference type="Proteomes" id="UP000238137">
    <property type="component" value="Unassembled WGS sequence"/>
</dbReference>
<keyword evidence="1" id="KW-0805">Transcription regulation</keyword>
<evidence type="ECO:0000313" key="5">
    <source>
        <dbReference type="EMBL" id="RNF33895.1"/>
    </source>
</evidence>
<dbReference type="SUPFAM" id="SSF46689">
    <property type="entry name" value="Homeodomain-like"/>
    <property type="match status" value="1"/>
</dbReference>
<reference evidence="5" key="1">
    <citation type="submission" date="2018-05" db="EMBL/GenBank/DDBJ databases">
        <title>Reclassification of Methylarcula marina and Methylarcula terricola as Paracoccus methylarcula sp.nov., comb.nov. and Paracoccus terricola comb.nov.</title>
        <authorList>
            <person name="Shmareva M.N."/>
            <person name="Doronina N.V."/>
            <person name="Vasilenko O.V."/>
            <person name="Tarlachkov S.V."/>
            <person name="Trotsenko Y.A."/>
        </authorList>
    </citation>
    <scope>NUCLEOTIDE SEQUENCE [LARGE SCALE GENOMIC DNA]</scope>
    <source>
        <strain evidence="5">VKM B-2159</strain>
    </source>
</reference>
<dbReference type="GO" id="GO:0043565">
    <property type="term" value="F:sequence-specific DNA binding"/>
    <property type="evidence" value="ECO:0007669"/>
    <property type="project" value="InterPro"/>
</dbReference>
<sequence>MPQSTSRTLAHWRIEPGFDIFDICTKAEPGTLHCHPTYNFGCVLEGAAQLDIGGKTIPQPMGSVVLLNAFDAHASTWLERENRYFVIYANDDAWSELLDRTHAHESLRFIEPVTDDNILFHMPRGIRLELHARPANVGLADIACLLQFCISRGKAREHGSAPRDMPEAQAILQNLSPDPTAETAEGVIRVEEVATQLGMSRFQLSRLCLANHGIQPRRLKLQLMVARAQLEISQGTSLTDAALAAGFSDQSHMSREFRKTIGMTPREYQDVITPLPRD</sequence>
<evidence type="ECO:0000256" key="2">
    <source>
        <dbReference type="ARBA" id="ARBA00023125"/>
    </source>
</evidence>
<dbReference type="SMART" id="SM00342">
    <property type="entry name" value="HTH_ARAC"/>
    <property type="match status" value="1"/>
</dbReference>
<dbReference type="PANTHER" id="PTHR46796">
    <property type="entry name" value="HTH-TYPE TRANSCRIPTIONAL ACTIVATOR RHAS-RELATED"/>
    <property type="match status" value="1"/>
</dbReference>
<dbReference type="PROSITE" id="PS01124">
    <property type="entry name" value="HTH_ARAC_FAMILY_2"/>
    <property type="match status" value="1"/>
</dbReference>
<organism evidence="5 6">
    <name type="scientific">Paracoccus methylarcula</name>
    <dbReference type="NCBI Taxonomy" id="72022"/>
    <lineage>
        <taxon>Bacteria</taxon>
        <taxon>Pseudomonadati</taxon>
        <taxon>Pseudomonadota</taxon>
        <taxon>Alphaproteobacteria</taxon>
        <taxon>Rhodobacterales</taxon>
        <taxon>Paracoccaceae</taxon>
        <taxon>Paracoccus</taxon>
    </lineage>
</organism>
<accession>A0A422QVA5</accession>
<dbReference type="InterPro" id="IPR050204">
    <property type="entry name" value="AraC_XylS_family_regulators"/>
</dbReference>
<protein>
    <submittedName>
        <fullName evidence="5">AraC family transcriptional regulator</fullName>
    </submittedName>
</protein>
<comment type="caution">
    <text evidence="5">The sequence shown here is derived from an EMBL/GenBank/DDBJ whole genome shotgun (WGS) entry which is preliminary data.</text>
</comment>
<feature type="domain" description="HTH araC/xylS-type" evidence="4">
    <location>
        <begin position="169"/>
        <end position="271"/>
    </location>
</feature>
<gene>
    <name evidence="5" type="ORF">A7A09_013300</name>
</gene>
<dbReference type="SUPFAM" id="SSF51215">
    <property type="entry name" value="Regulatory protein AraC"/>
    <property type="match status" value="1"/>
</dbReference>
<evidence type="ECO:0000313" key="6">
    <source>
        <dbReference type="Proteomes" id="UP000238137"/>
    </source>
</evidence>
<keyword evidence="6" id="KW-1185">Reference proteome</keyword>
<dbReference type="AlphaFoldDB" id="A0A422QVA5"/>
<name>A0A422QVA5_9RHOB</name>
<dbReference type="Pfam" id="PF12833">
    <property type="entry name" value="HTH_18"/>
    <property type="match status" value="1"/>
</dbReference>
<dbReference type="Gene3D" id="1.10.10.60">
    <property type="entry name" value="Homeodomain-like"/>
    <property type="match status" value="1"/>
</dbReference>
<dbReference type="Pfam" id="PF02311">
    <property type="entry name" value="AraC_binding"/>
    <property type="match status" value="1"/>
</dbReference>
<dbReference type="InterPro" id="IPR009057">
    <property type="entry name" value="Homeodomain-like_sf"/>
</dbReference>
<evidence type="ECO:0000256" key="1">
    <source>
        <dbReference type="ARBA" id="ARBA00023015"/>
    </source>
</evidence>
<dbReference type="GO" id="GO:0003700">
    <property type="term" value="F:DNA-binding transcription factor activity"/>
    <property type="evidence" value="ECO:0007669"/>
    <property type="project" value="InterPro"/>
</dbReference>